<protein>
    <submittedName>
        <fullName evidence="2">Uncharacterized protein</fullName>
    </submittedName>
</protein>
<reference evidence="1 3" key="1">
    <citation type="journal article" date="2019" name="Emerg. Microbes Infect.">
        <title>Comprehensive subspecies identification of 175 nontuberculous mycobacteria species based on 7547 genomic profiles.</title>
        <authorList>
            <person name="Matsumoto Y."/>
            <person name="Kinjo T."/>
            <person name="Motooka D."/>
            <person name="Nabeya D."/>
            <person name="Jung N."/>
            <person name="Uechi K."/>
            <person name="Horii T."/>
            <person name="Iida T."/>
            <person name="Fujita J."/>
            <person name="Nakamura S."/>
        </authorList>
    </citation>
    <scope>NUCLEOTIDE SEQUENCE [LARGE SCALE GENOMIC DNA]</scope>
    <source>
        <strain evidence="1 3">JCM 15653</strain>
    </source>
</reference>
<gene>
    <name evidence="2" type="ORF">H5U98_15715</name>
    <name evidence="1" type="ORF">MBOE_43740</name>
</gene>
<dbReference type="EMBL" id="AP022579">
    <property type="protein sequence ID" value="BBX92725.1"/>
    <property type="molecule type" value="Genomic_DNA"/>
</dbReference>
<evidence type="ECO:0000313" key="3">
    <source>
        <dbReference type="Proteomes" id="UP000466683"/>
    </source>
</evidence>
<organism evidence="2 4">
    <name type="scientific">Mycolicibacterium boenickei</name>
    <dbReference type="NCBI Taxonomy" id="146017"/>
    <lineage>
        <taxon>Bacteria</taxon>
        <taxon>Bacillati</taxon>
        <taxon>Actinomycetota</taxon>
        <taxon>Actinomycetes</taxon>
        <taxon>Mycobacteriales</taxon>
        <taxon>Mycobacteriaceae</taxon>
        <taxon>Mycolicibacterium</taxon>
    </lineage>
</organism>
<dbReference type="Proteomes" id="UP000466683">
    <property type="component" value="Chromosome"/>
</dbReference>
<dbReference type="RefSeq" id="WP_077739424.1">
    <property type="nucleotide sequence ID" value="NZ_AP022579.1"/>
</dbReference>
<keyword evidence="3" id="KW-1185">Reference proteome</keyword>
<name>A0AAX3A5K4_9MYCO</name>
<dbReference type="AlphaFoldDB" id="A0AAX3A5K4"/>
<evidence type="ECO:0000313" key="4">
    <source>
        <dbReference type="Proteomes" id="UP001162885"/>
    </source>
</evidence>
<dbReference type="Proteomes" id="UP001162885">
    <property type="component" value="Chromosome"/>
</dbReference>
<accession>A0AAX3A5K4</accession>
<proteinExistence type="predicted"/>
<reference evidence="1" key="2">
    <citation type="submission" date="2020-02" db="EMBL/GenBank/DDBJ databases">
        <authorList>
            <person name="Matsumoto Y."/>
            <person name="Motooka D."/>
            <person name="Nakamura S."/>
        </authorList>
    </citation>
    <scope>NUCLEOTIDE SEQUENCE</scope>
    <source>
        <strain evidence="1">JCM 15653</strain>
    </source>
</reference>
<dbReference type="EMBL" id="CP060016">
    <property type="protein sequence ID" value="UNC02683.1"/>
    <property type="molecule type" value="Genomic_DNA"/>
</dbReference>
<reference evidence="2 4" key="3">
    <citation type="journal article" date="2022" name="BMC Genomics">
        <title>Comparative genome analysis of mycobacteria focusing on tRNA and non-coding RNA.</title>
        <authorList>
            <person name="Behra P.R.K."/>
            <person name="Pettersson B.M.F."/>
            <person name="Ramesh M."/>
            <person name="Das S."/>
            <person name="Dasgupta S."/>
            <person name="Kirsebom L.A."/>
        </authorList>
    </citation>
    <scope>NUCLEOTIDE SEQUENCE [LARGE SCALE GENOMIC DNA]</scope>
    <source>
        <strain evidence="2 4">DSM 44677</strain>
    </source>
</reference>
<evidence type="ECO:0000313" key="2">
    <source>
        <dbReference type="EMBL" id="UNC02683.1"/>
    </source>
</evidence>
<sequence>MTSALLPVEFTPPLAVPGWPLGLDSATTWTVAADGDALHWLPSGVQIRLRSYREPGAFGVWGAPWCVSPDDLDPGDLKSGPPVADHDPDPDPFVAQTVWAFDRLQECGNLSVFDRGQAVERARQTFALRGPIAVETEFATRLLADAPTPTAADDLVAAVGHLEQTFAATGTFGLIHARVGLLALAEHLRLIIREPGVPGVPGVLRTPAGHRWVFGAGYATPLGDRLIGTSPTYGWRDEVAVREVIQYEQNQFVAIAERSVIVAYEALIGAAVITP</sequence>
<evidence type="ECO:0000313" key="1">
    <source>
        <dbReference type="EMBL" id="BBX92725.1"/>
    </source>
</evidence>